<proteinExistence type="predicted"/>
<dbReference type="AlphaFoldDB" id="A0A0E9TN45"/>
<evidence type="ECO:0000313" key="1">
    <source>
        <dbReference type="EMBL" id="JAH54867.1"/>
    </source>
</evidence>
<organism evidence="1">
    <name type="scientific">Anguilla anguilla</name>
    <name type="common">European freshwater eel</name>
    <name type="synonym">Muraena anguilla</name>
    <dbReference type="NCBI Taxonomy" id="7936"/>
    <lineage>
        <taxon>Eukaryota</taxon>
        <taxon>Metazoa</taxon>
        <taxon>Chordata</taxon>
        <taxon>Craniata</taxon>
        <taxon>Vertebrata</taxon>
        <taxon>Euteleostomi</taxon>
        <taxon>Actinopterygii</taxon>
        <taxon>Neopterygii</taxon>
        <taxon>Teleostei</taxon>
        <taxon>Anguilliformes</taxon>
        <taxon>Anguillidae</taxon>
        <taxon>Anguilla</taxon>
    </lineage>
</organism>
<sequence length="42" mass="4592">MERLLINIPPVLVRSKINSSSSAEYLNIAPSSSYTAKNSSPR</sequence>
<accession>A0A0E9TN45</accession>
<reference evidence="1" key="2">
    <citation type="journal article" date="2015" name="Fish Shellfish Immunol.">
        <title>Early steps in the European eel (Anguilla anguilla)-Vibrio vulnificus interaction in the gills: Role of the RtxA13 toxin.</title>
        <authorList>
            <person name="Callol A."/>
            <person name="Pajuelo D."/>
            <person name="Ebbesson L."/>
            <person name="Teles M."/>
            <person name="MacKenzie S."/>
            <person name="Amaro C."/>
        </authorList>
    </citation>
    <scope>NUCLEOTIDE SEQUENCE</scope>
</reference>
<reference evidence="1" key="1">
    <citation type="submission" date="2014-11" db="EMBL/GenBank/DDBJ databases">
        <authorList>
            <person name="Amaro Gonzalez C."/>
        </authorList>
    </citation>
    <scope>NUCLEOTIDE SEQUENCE</scope>
</reference>
<protein>
    <submittedName>
        <fullName evidence="1">Uncharacterized protein</fullName>
    </submittedName>
</protein>
<dbReference type="EMBL" id="GBXM01053710">
    <property type="protein sequence ID" value="JAH54867.1"/>
    <property type="molecule type" value="Transcribed_RNA"/>
</dbReference>
<name>A0A0E9TN45_ANGAN</name>